<feature type="signal peptide" evidence="1">
    <location>
        <begin position="1"/>
        <end position="17"/>
    </location>
</feature>
<dbReference type="PROSITE" id="PS51020">
    <property type="entry name" value="SPONDIN"/>
    <property type="match status" value="1"/>
</dbReference>
<feature type="domain" description="Spondin" evidence="2">
    <location>
        <begin position="1"/>
        <end position="72"/>
    </location>
</feature>
<dbReference type="InterPro" id="IPR009465">
    <property type="entry name" value="Spondin_N"/>
</dbReference>
<keyword evidence="1" id="KW-0732">Signal</keyword>
<proteinExistence type="predicted"/>
<reference evidence="3" key="1">
    <citation type="submission" date="2018-11" db="EMBL/GenBank/DDBJ databases">
        <authorList>
            <consortium name="Pathogen Informatics"/>
        </authorList>
    </citation>
    <scope>NUCLEOTIDE SEQUENCE</scope>
</reference>
<name>A0A3S4ZDX9_9PLAT</name>
<feature type="chain" id="PRO_5018573070" description="Spondin domain-containing protein" evidence="1">
    <location>
        <begin position="18"/>
        <end position="72"/>
    </location>
</feature>
<sequence>MLFLFLNISTGASHTVAYSIFHDGGMASPAVSELCRTGNLRSLEQEFRNAGDKLLTVIRTRGISSAAPPERR</sequence>
<dbReference type="Gene3D" id="2.60.40.2130">
    <property type="entry name" value="F-spondin domain"/>
    <property type="match status" value="1"/>
</dbReference>
<gene>
    <name evidence="3" type="ORF">PXEA_LOCUS2513</name>
</gene>
<dbReference type="OrthoDB" id="347314at2759"/>
<dbReference type="Proteomes" id="UP000784294">
    <property type="component" value="Unassembled WGS sequence"/>
</dbReference>
<evidence type="ECO:0000313" key="3">
    <source>
        <dbReference type="EMBL" id="VEL09073.1"/>
    </source>
</evidence>
<dbReference type="InterPro" id="IPR038678">
    <property type="entry name" value="Spondin_N_sf"/>
</dbReference>
<protein>
    <recommendedName>
        <fullName evidence="2">Spondin domain-containing protein</fullName>
    </recommendedName>
</protein>
<keyword evidence="4" id="KW-1185">Reference proteome</keyword>
<accession>A0A3S4ZDX9</accession>
<evidence type="ECO:0000313" key="4">
    <source>
        <dbReference type="Proteomes" id="UP000784294"/>
    </source>
</evidence>
<organism evidence="3 4">
    <name type="scientific">Protopolystoma xenopodis</name>
    <dbReference type="NCBI Taxonomy" id="117903"/>
    <lineage>
        <taxon>Eukaryota</taxon>
        <taxon>Metazoa</taxon>
        <taxon>Spiralia</taxon>
        <taxon>Lophotrochozoa</taxon>
        <taxon>Platyhelminthes</taxon>
        <taxon>Monogenea</taxon>
        <taxon>Polyopisthocotylea</taxon>
        <taxon>Polystomatidea</taxon>
        <taxon>Polystomatidae</taxon>
        <taxon>Protopolystoma</taxon>
    </lineage>
</organism>
<dbReference type="EMBL" id="CAAALY010005388">
    <property type="protein sequence ID" value="VEL09073.1"/>
    <property type="molecule type" value="Genomic_DNA"/>
</dbReference>
<dbReference type="Pfam" id="PF06468">
    <property type="entry name" value="Spond_N"/>
    <property type="match status" value="1"/>
</dbReference>
<evidence type="ECO:0000256" key="1">
    <source>
        <dbReference type="SAM" id="SignalP"/>
    </source>
</evidence>
<dbReference type="AlphaFoldDB" id="A0A3S4ZDX9"/>
<evidence type="ECO:0000259" key="2">
    <source>
        <dbReference type="PROSITE" id="PS51020"/>
    </source>
</evidence>
<comment type="caution">
    <text evidence="3">The sequence shown here is derived from an EMBL/GenBank/DDBJ whole genome shotgun (WGS) entry which is preliminary data.</text>
</comment>